<dbReference type="InParanoid" id="D2W5N2"/>
<feature type="transmembrane region" description="Helical" evidence="7">
    <location>
        <begin position="61"/>
        <end position="83"/>
    </location>
</feature>
<name>D2W5N2_NAEGR</name>
<feature type="transmembrane region" description="Helical" evidence="7">
    <location>
        <begin position="20"/>
        <end position="41"/>
    </location>
</feature>
<feature type="compositionally biased region" description="Acidic residues" evidence="6">
    <location>
        <begin position="133"/>
        <end position="144"/>
    </location>
</feature>
<protein>
    <submittedName>
        <fullName evidence="8">Predicted protein</fullName>
    </submittedName>
</protein>
<evidence type="ECO:0000313" key="8">
    <source>
        <dbReference type="EMBL" id="EFC35619.1"/>
    </source>
</evidence>
<dbReference type="VEuPathDB" id="AmoebaDB:NAEGRDRAFT_76723"/>
<evidence type="ECO:0000256" key="2">
    <source>
        <dbReference type="ARBA" id="ARBA00022692"/>
    </source>
</evidence>
<evidence type="ECO:0000256" key="6">
    <source>
        <dbReference type="SAM" id="MobiDB-lite"/>
    </source>
</evidence>
<evidence type="ECO:0000313" key="9">
    <source>
        <dbReference type="Proteomes" id="UP000006671"/>
    </source>
</evidence>
<reference evidence="8 9" key="1">
    <citation type="journal article" date="2010" name="Cell">
        <title>The genome of Naegleria gruberi illuminates early eukaryotic versatility.</title>
        <authorList>
            <person name="Fritz-Laylin L.K."/>
            <person name="Prochnik S.E."/>
            <person name="Ginger M.L."/>
            <person name="Dacks J.B."/>
            <person name="Carpenter M.L."/>
            <person name="Field M.C."/>
            <person name="Kuo A."/>
            <person name="Paredez A."/>
            <person name="Chapman J."/>
            <person name="Pham J."/>
            <person name="Shu S."/>
            <person name="Neupane R."/>
            <person name="Cipriano M."/>
            <person name="Mancuso J."/>
            <person name="Tu H."/>
            <person name="Salamov A."/>
            <person name="Lindquist E."/>
            <person name="Shapiro H."/>
            <person name="Lucas S."/>
            <person name="Grigoriev I.V."/>
            <person name="Cande W.Z."/>
            <person name="Fulton C."/>
            <person name="Rokhsar D.S."/>
            <person name="Dawson S.C."/>
        </authorList>
    </citation>
    <scope>NUCLEOTIDE SEQUENCE [LARGE SCALE GENOMIC DNA]</scope>
    <source>
        <strain evidence="8 9">NEG-M</strain>
    </source>
</reference>
<keyword evidence="3 7" id="KW-1133">Transmembrane helix</keyword>
<dbReference type="PANTHER" id="PTHR30520">
    <property type="entry name" value="FORMATE TRANSPORTER-RELATED"/>
    <property type="match status" value="1"/>
</dbReference>
<comment type="subcellular location">
    <subcellularLocation>
        <location evidence="1">Membrane</location>
        <topology evidence="1">Multi-pass membrane protein</topology>
    </subcellularLocation>
</comment>
<dbReference type="PANTHER" id="PTHR30520:SF6">
    <property type="entry name" value="FORMATE_NITRATE FAMILY TRANSPORTER (EUROFUNG)"/>
    <property type="match status" value="1"/>
</dbReference>
<dbReference type="Proteomes" id="UP000006671">
    <property type="component" value="Unassembled WGS sequence"/>
</dbReference>
<dbReference type="RefSeq" id="XP_002668363.1">
    <property type="nucleotide sequence ID" value="XM_002668317.1"/>
</dbReference>
<proteinExistence type="inferred from homology"/>
<dbReference type="EMBL" id="GG739107">
    <property type="protein sequence ID" value="EFC35619.1"/>
    <property type="molecule type" value="Genomic_DNA"/>
</dbReference>
<dbReference type="AlphaFoldDB" id="D2W5N2"/>
<dbReference type="InterPro" id="IPR023271">
    <property type="entry name" value="Aquaporin-like"/>
</dbReference>
<gene>
    <name evidence="8" type="ORF">NAEGRDRAFT_76723</name>
</gene>
<evidence type="ECO:0000256" key="3">
    <source>
        <dbReference type="ARBA" id="ARBA00022989"/>
    </source>
</evidence>
<dbReference type="Gene3D" id="1.20.1080.10">
    <property type="entry name" value="Glycerol uptake facilitator protein"/>
    <property type="match status" value="1"/>
</dbReference>
<evidence type="ECO:0000256" key="5">
    <source>
        <dbReference type="ARBA" id="ARBA00049660"/>
    </source>
</evidence>
<organism evidence="9">
    <name type="scientific">Naegleria gruberi</name>
    <name type="common">Amoeba</name>
    <dbReference type="NCBI Taxonomy" id="5762"/>
    <lineage>
        <taxon>Eukaryota</taxon>
        <taxon>Discoba</taxon>
        <taxon>Heterolobosea</taxon>
        <taxon>Tetramitia</taxon>
        <taxon>Eutetramitia</taxon>
        <taxon>Vahlkampfiidae</taxon>
        <taxon>Naegleria</taxon>
    </lineage>
</organism>
<feature type="region of interest" description="Disordered" evidence="6">
    <location>
        <begin position="122"/>
        <end position="144"/>
    </location>
</feature>
<sequence>MATYNALAATTLEGKILGIWFPIMVFVSCSFEHSVANAYFIPLGMLYGANVTMYDFIVKNLIPATLGNIIGGAFIIGCLFYYVNDYRNRHNRFIFNFIEKIWKYLKKSNLLSNTRFNSMNDNDNLTTTTNNADADDEYDEEEDLKSDLDFLEVKNKQQDVI</sequence>
<dbReference type="GO" id="GO:0005886">
    <property type="term" value="C:plasma membrane"/>
    <property type="evidence" value="ECO:0007669"/>
    <property type="project" value="TreeGrafter"/>
</dbReference>
<feature type="compositionally biased region" description="Low complexity" evidence="6">
    <location>
        <begin position="122"/>
        <end position="132"/>
    </location>
</feature>
<accession>D2W5N2</accession>
<keyword evidence="9" id="KW-1185">Reference proteome</keyword>
<evidence type="ECO:0000256" key="1">
    <source>
        <dbReference type="ARBA" id="ARBA00004141"/>
    </source>
</evidence>
<dbReference type="STRING" id="5762.D2W5N2"/>
<keyword evidence="4 7" id="KW-0472">Membrane</keyword>
<evidence type="ECO:0000256" key="4">
    <source>
        <dbReference type="ARBA" id="ARBA00023136"/>
    </source>
</evidence>
<dbReference type="InterPro" id="IPR000292">
    <property type="entry name" value="For/NO2_transpt"/>
</dbReference>
<dbReference type="Pfam" id="PF01226">
    <property type="entry name" value="Form_Nir_trans"/>
    <property type="match status" value="1"/>
</dbReference>
<dbReference type="GeneID" id="8860316"/>
<dbReference type="GO" id="GO:0015499">
    <property type="term" value="F:formate transmembrane transporter activity"/>
    <property type="evidence" value="ECO:0007669"/>
    <property type="project" value="TreeGrafter"/>
</dbReference>
<comment type="similarity">
    <text evidence="5">Belongs to the FNT transporter (TC 1.A.16) family.</text>
</comment>
<dbReference type="KEGG" id="ngr:NAEGRDRAFT_76723"/>
<dbReference type="OrthoDB" id="4829at2759"/>
<keyword evidence="2 7" id="KW-0812">Transmembrane</keyword>
<evidence type="ECO:0000256" key="7">
    <source>
        <dbReference type="SAM" id="Phobius"/>
    </source>
</evidence>